<organism evidence="1 2">
    <name type="scientific">Brassica cretica</name>
    <name type="common">Mustard</name>
    <dbReference type="NCBI Taxonomy" id="69181"/>
    <lineage>
        <taxon>Eukaryota</taxon>
        <taxon>Viridiplantae</taxon>
        <taxon>Streptophyta</taxon>
        <taxon>Embryophyta</taxon>
        <taxon>Tracheophyta</taxon>
        <taxon>Spermatophyta</taxon>
        <taxon>Magnoliopsida</taxon>
        <taxon>eudicotyledons</taxon>
        <taxon>Gunneridae</taxon>
        <taxon>Pentapetalae</taxon>
        <taxon>rosids</taxon>
        <taxon>malvids</taxon>
        <taxon>Brassicales</taxon>
        <taxon>Brassicaceae</taxon>
        <taxon>Brassiceae</taxon>
        <taxon>Brassica</taxon>
    </lineage>
</organism>
<dbReference type="EMBL" id="QGKX02001290">
    <property type="protein sequence ID" value="KAF3535884.1"/>
    <property type="molecule type" value="Genomic_DNA"/>
</dbReference>
<gene>
    <name evidence="1" type="ORF">F2Q69_00022197</name>
</gene>
<evidence type="ECO:0000313" key="2">
    <source>
        <dbReference type="Proteomes" id="UP000712600"/>
    </source>
</evidence>
<sequence length="157" mass="18417">MSSFSQMLGVVYNEQKGEFETMSTHIKKPDIQSTDESRCYLTSDVDKEITIEYFLELKEFLELEDGEKLEYWDTDREVTMEDFLELEEGLDSEHKLDDNQYTMRIDLETSPKTNIDHHPPNSIDRHLSDCIDQHLSDCIDLPHPPNIDRHPSLDELP</sequence>
<comment type="caution">
    <text evidence="1">The sequence shown here is derived from an EMBL/GenBank/DDBJ whole genome shotgun (WGS) entry which is preliminary data.</text>
</comment>
<evidence type="ECO:0000313" key="1">
    <source>
        <dbReference type="EMBL" id="KAF3535884.1"/>
    </source>
</evidence>
<protein>
    <submittedName>
        <fullName evidence="1">Uncharacterized protein</fullName>
    </submittedName>
</protein>
<name>A0A8S9QCI6_BRACR</name>
<dbReference type="Proteomes" id="UP000712600">
    <property type="component" value="Unassembled WGS sequence"/>
</dbReference>
<accession>A0A8S9QCI6</accession>
<dbReference type="AlphaFoldDB" id="A0A8S9QCI6"/>
<proteinExistence type="predicted"/>
<reference evidence="1" key="1">
    <citation type="submission" date="2019-12" db="EMBL/GenBank/DDBJ databases">
        <title>Genome sequencing and annotation of Brassica cretica.</title>
        <authorList>
            <person name="Studholme D.J."/>
            <person name="Sarris P."/>
        </authorList>
    </citation>
    <scope>NUCLEOTIDE SEQUENCE</scope>
    <source>
        <strain evidence="1">PFS-109/04</strain>
        <tissue evidence="1">Leaf</tissue>
    </source>
</reference>